<keyword evidence="2" id="KW-0677">Repeat</keyword>
<dbReference type="EMBL" id="JADJMH010000006">
    <property type="protein sequence ID" value="MBK7674986.1"/>
    <property type="molecule type" value="Genomic_DNA"/>
</dbReference>
<dbReference type="Proteomes" id="UP000697998">
    <property type="component" value="Unassembled WGS sequence"/>
</dbReference>
<dbReference type="Pfam" id="PF24681">
    <property type="entry name" value="Kelch_KLHDC2_KLHL20_DRC7"/>
    <property type="match status" value="1"/>
</dbReference>
<dbReference type="SUPFAM" id="SSF117281">
    <property type="entry name" value="Kelch motif"/>
    <property type="match status" value="2"/>
</dbReference>
<dbReference type="PANTHER" id="PTHR46093:SF18">
    <property type="entry name" value="FIBRONECTIN TYPE-III DOMAIN-CONTAINING PROTEIN"/>
    <property type="match status" value="1"/>
</dbReference>
<reference evidence="3 4" key="1">
    <citation type="submission" date="2020-10" db="EMBL/GenBank/DDBJ databases">
        <title>Connecting structure to function with the recovery of over 1000 high-quality activated sludge metagenome-assembled genomes encoding full-length rRNA genes using long-read sequencing.</title>
        <authorList>
            <person name="Singleton C.M."/>
            <person name="Petriglieri F."/>
            <person name="Kristensen J.M."/>
            <person name="Kirkegaard R.H."/>
            <person name="Michaelsen T.Y."/>
            <person name="Andersen M.H."/>
            <person name="Karst S.M."/>
            <person name="Dueholm M.S."/>
            <person name="Nielsen P.H."/>
            <person name="Albertsen M."/>
        </authorList>
    </citation>
    <scope>NUCLEOTIDE SEQUENCE [LARGE SCALE GENOMIC DNA]</scope>
    <source>
        <strain evidence="3">EsbW_18-Q3-R4-48_BATAC.285</strain>
    </source>
</reference>
<protein>
    <recommendedName>
        <fullName evidence="5">Galactose oxidase</fullName>
    </recommendedName>
</protein>
<evidence type="ECO:0000313" key="3">
    <source>
        <dbReference type="EMBL" id="MBK7674986.1"/>
    </source>
</evidence>
<dbReference type="Gene3D" id="2.120.10.80">
    <property type="entry name" value="Kelch-type beta propeller"/>
    <property type="match status" value="2"/>
</dbReference>
<sequence length="369" mass="42396">MAFDLSGNIMNPVPFFSRRSMAVTALAECLYFFGGVGASGKESILDVSADLWRYNTVTQKWQEIQRVGPWPGARRCVGFVTQDDRLLLWGGSGLRGDVCGQQAYSFLNDFWRFDPAIGTWNLLEPSEDNRVTPGDPSRPPPRYTPVVQSLRGRLFLFGGYTEDRLGKRKLNDLWFWSNGNWLEVAAEEPSGYYRGARWPGIRYGSMSAGDKRSVYVCGGFSDAGDHIDVWQFDMAEPSGAWRMLSPDGPREGPQARYCAGFALWERKLFMFGGRSRRFPKVNFNDLWIFDLETHRWEMIFDNRTPHRYDKFAEFPAYHAKSSSAVIGDHWFLWGGEGLCGHVSDFWVFDFRTLTWRLLSEARPDDPLFW</sequence>
<accession>A0A935PZZ3</accession>
<gene>
    <name evidence="3" type="ORF">IPJ27_09580</name>
</gene>
<evidence type="ECO:0008006" key="5">
    <source>
        <dbReference type="Google" id="ProtNLM"/>
    </source>
</evidence>
<evidence type="ECO:0000256" key="2">
    <source>
        <dbReference type="ARBA" id="ARBA00022737"/>
    </source>
</evidence>
<evidence type="ECO:0000313" key="4">
    <source>
        <dbReference type="Proteomes" id="UP000697998"/>
    </source>
</evidence>
<organism evidence="3 4">
    <name type="scientific">Candidatus Accumulibacter proximus</name>
    <dbReference type="NCBI Taxonomy" id="2954385"/>
    <lineage>
        <taxon>Bacteria</taxon>
        <taxon>Pseudomonadati</taxon>
        <taxon>Pseudomonadota</taxon>
        <taxon>Betaproteobacteria</taxon>
        <taxon>Candidatus Accumulibacter</taxon>
    </lineage>
</organism>
<comment type="caution">
    <text evidence="3">The sequence shown here is derived from an EMBL/GenBank/DDBJ whole genome shotgun (WGS) entry which is preliminary data.</text>
</comment>
<dbReference type="PANTHER" id="PTHR46093">
    <property type="entry name" value="ACYL-COA-BINDING DOMAIN-CONTAINING PROTEIN 5"/>
    <property type="match status" value="1"/>
</dbReference>
<dbReference type="AlphaFoldDB" id="A0A935PZZ3"/>
<proteinExistence type="predicted"/>
<dbReference type="InterPro" id="IPR015915">
    <property type="entry name" value="Kelch-typ_b-propeller"/>
</dbReference>
<evidence type="ECO:0000256" key="1">
    <source>
        <dbReference type="ARBA" id="ARBA00022441"/>
    </source>
</evidence>
<name>A0A935PZZ3_9PROT</name>
<keyword evidence="1" id="KW-0880">Kelch repeat</keyword>